<dbReference type="Gene3D" id="3.40.50.300">
    <property type="entry name" value="P-loop containing nucleotide triphosphate hydrolases"/>
    <property type="match status" value="1"/>
</dbReference>
<name>A0ABN8LG63_9CNID</name>
<comment type="caution">
    <text evidence="2">The sequence shown here is derived from an EMBL/GenBank/DDBJ whole genome shotgun (WGS) entry which is preliminary data.</text>
</comment>
<keyword evidence="3" id="KW-1185">Reference proteome</keyword>
<sequence length="747" mass="85176">MIFKREWDIRMKKTLGKWKDKPTNGRDFFTKENPKNQRKHAHLLTTMINGNTEEWDSVMLFYSILYSESLGCGISAEVRSAVDELRKLRNKFAHIAQAQVSDADFSSLCNRVNSAFQSLGLSTRPLIREEVYFASARVEEMVNFQFLAECSTEQLNYVKLCYLLSDVVTKGLRMIFKREWDIRFKETLGEWMDKPRNGRDFYLKETPRNQVKHAHLLAAMRNGNTEEWDITMLCYAILFSNSISLSLSPAVKSQMEVLREIHNETVHSSLANLSVAKLQDIFQKVQLAFVCLDLSTQPIQDLEKQTFQFEPKEGSYNEKQQLEKQVEDPEFEDQRDISSFCRLPLKPPLDIIGRESDKDKIVQELKELKKNNEGGLTCLIISGRPGSGKSQLARQVAESFYYEATKINDARAFVMSLNAESSESLLESFTSFAQHVKCSEIEVNKILALENRKCHEKITMLKYLIEKRIQLYTTWLLIIDNVTGLCNILMSLPEAGNALWKTGQMLITTRDTVSELPDDTFTSHISMNKGMEPSDAVSLMTAVSGTGDKEMLEKVAKELNYQPLALANAATCVKQDCQSNKEPNLAWTEILNALRTDKEMESGSGDISTPESSILKSTDVVVRRAVETLMSTNEVIKHVLTFLSFFKRHVFDLDTLITYFRIVEELQDKEEVRKKNESQIKACPLLLLGEDANNVNIGIHQVVLNGIKSTLEKHSIADSQLLAAFKLSSQMQIDPLEESRDEFDFED</sequence>
<feature type="domain" description="NB-ARC" evidence="1">
    <location>
        <begin position="355"/>
        <end position="542"/>
    </location>
</feature>
<evidence type="ECO:0000259" key="1">
    <source>
        <dbReference type="Pfam" id="PF00931"/>
    </source>
</evidence>
<gene>
    <name evidence="2" type="ORF">PEVE_00003297</name>
</gene>
<evidence type="ECO:0000313" key="2">
    <source>
        <dbReference type="EMBL" id="CAH3014623.1"/>
    </source>
</evidence>
<feature type="non-terminal residue" evidence="2">
    <location>
        <position position="747"/>
    </location>
</feature>
<proteinExistence type="predicted"/>
<evidence type="ECO:0000313" key="3">
    <source>
        <dbReference type="Proteomes" id="UP001159427"/>
    </source>
</evidence>
<organism evidence="2 3">
    <name type="scientific">Porites evermanni</name>
    <dbReference type="NCBI Taxonomy" id="104178"/>
    <lineage>
        <taxon>Eukaryota</taxon>
        <taxon>Metazoa</taxon>
        <taxon>Cnidaria</taxon>
        <taxon>Anthozoa</taxon>
        <taxon>Hexacorallia</taxon>
        <taxon>Scleractinia</taxon>
        <taxon>Fungiina</taxon>
        <taxon>Poritidae</taxon>
        <taxon>Porites</taxon>
    </lineage>
</organism>
<dbReference type="Proteomes" id="UP001159427">
    <property type="component" value="Unassembled WGS sequence"/>
</dbReference>
<reference evidence="2 3" key="1">
    <citation type="submission" date="2022-05" db="EMBL/GenBank/DDBJ databases">
        <authorList>
            <consortium name="Genoscope - CEA"/>
            <person name="William W."/>
        </authorList>
    </citation>
    <scope>NUCLEOTIDE SEQUENCE [LARGE SCALE GENOMIC DNA]</scope>
</reference>
<accession>A0ABN8LG63</accession>
<dbReference type="SUPFAM" id="SSF52540">
    <property type="entry name" value="P-loop containing nucleoside triphosphate hydrolases"/>
    <property type="match status" value="1"/>
</dbReference>
<dbReference type="InterPro" id="IPR027417">
    <property type="entry name" value="P-loop_NTPase"/>
</dbReference>
<protein>
    <recommendedName>
        <fullName evidence="1">NB-ARC domain-containing protein</fullName>
    </recommendedName>
</protein>
<dbReference type="EMBL" id="CALNXI010000012">
    <property type="protein sequence ID" value="CAH3014623.1"/>
    <property type="molecule type" value="Genomic_DNA"/>
</dbReference>
<dbReference type="InterPro" id="IPR002182">
    <property type="entry name" value="NB-ARC"/>
</dbReference>
<dbReference type="Pfam" id="PF00931">
    <property type="entry name" value="NB-ARC"/>
    <property type="match status" value="1"/>
</dbReference>